<proteinExistence type="predicted"/>
<reference evidence="1 2" key="1">
    <citation type="submission" date="2017-09" db="EMBL/GenBank/DDBJ databases">
        <title>Large-scale bioinformatics analysis of Bacillus genomes uncovers conserved roles of natural products in bacterial physiology.</title>
        <authorList>
            <consortium name="Agbiome Team Llc"/>
            <person name="Bleich R.M."/>
            <person name="Grubbs K.J."/>
            <person name="Santa Maria K.C."/>
            <person name="Allen S.E."/>
            <person name="Farag S."/>
            <person name="Shank E.A."/>
            <person name="Bowers A."/>
        </authorList>
    </citation>
    <scope>NUCLEOTIDE SEQUENCE [LARGE SCALE GENOMIC DNA]</scope>
    <source>
        <strain evidence="1 2">AFS092012</strain>
    </source>
</reference>
<dbReference type="RefSeq" id="WP_097899618.1">
    <property type="nucleotide sequence ID" value="NZ_NVOR01000024.1"/>
</dbReference>
<evidence type="ECO:0000313" key="1">
    <source>
        <dbReference type="EMBL" id="PED82882.1"/>
    </source>
</evidence>
<protein>
    <submittedName>
        <fullName evidence="1">Uncharacterized protein</fullName>
    </submittedName>
</protein>
<evidence type="ECO:0000313" key="2">
    <source>
        <dbReference type="Proteomes" id="UP000221020"/>
    </source>
</evidence>
<dbReference type="AlphaFoldDB" id="A0AA91VD46"/>
<dbReference type="Proteomes" id="UP000221020">
    <property type="component" value="Unassembled WGS sequence"/>
</dbReference>
<accession>A0AA91VD46</accession>
<name>A0AA91VD46_9BACI</name>
<comment type="caution">
    <text evidence="1">The sequence shown here is derived from an EMBL/GenBank/DDBJ whole genome shotgun (WGS) entry which is preliminary data.</text>
</comment>
<organism evidence="1 2">
    <name type="scientific">Bacillus pseudomycoides</name>
    <dbReference type="NCBI Taxonomy" id="64104"/>
    <lineage>
        <taxon>Bacteria</taxon>
        <taxon>Bacillati</taxon>
        <taxon>Bacillota</taxon>
        <taxon>Bacilli</taxon>
        <taxon>Bacillales</taxon>
        <taxon>Bacillaceae</taxon>
        <taxon>Bacillus</taxon>
        <taxon>Bacillus cereus group</taxon>
    </lineage>
</organism>
<gene>
    <name evidence="1" type="ORF">CON65_09435</name>
</gene>
<sequence>MSDNNTQNELQLIQRNFEKRVSNTALELAKAESKLPMDQSIIEAVEKGISVDTVELSKKVEQMLDIDEKQSNEQIAIKLLEDISSHSDSKFMRKLASSMLKEKWWEK</sequence>
<dbReference type="EMBL" id="NVOR01000024">
    <property type="protein sequence ID" value="PED82882.1"/>
    <property type="molecule type" value="Genomic_DNA"/>
</dbReference>